<evidence type="ECO:0000313" key="3">
    <source>
        <dbReference type="Proteomes" id="UP000008181"/>
    </source>
</evidence>
<evidence type="ECO:0000313" key="2">
    <source>
        <dbReference type="EMBL" id="AEO66397.1"/>
    </source>
</evidence>
<dbReference type="EMBL" id="CP003010">
    <property type="protein sequence ID" value="AEO66397.1"/>
    <property type="molecule type" value="Genomic_DNA"/>
</dbReference>
<name>G2R022_THETT</name>
<gene>
    <name evidence="2" type="ORF">THITE_2128468</name>
</gene>
<accession>G2R022</accession>
<protein>
    <submittedName>
        <fullName evidence="2">Uncharacterized protein</fullName>
    </submittedName>
</protein>
<dbReference type="RefSeq" id="XP_003652733.1">
    <property type="nucleotide sequence ID" value="XM_003652685.1"/>
</dbReference>
<dbReference type="KEGG" id="ttt:THITE_2128468"/>
<feature type="region of interest" description="Disordered" evidence="1">
    <location>
        <begin position="231"/>
        <end position="253"/>
    </location>
</feature>
<dbReference type="AlphaFoldDB" id="G2R022"/>
<dbReference type="HOGENOM" id="CLU_1142364_0_0_1"/>
<organism evidence="2 3">
    <name type="scientific">Thermothielavioides terrestris (strain ATCC 38088 / NRRL 8126)</name>
    <name type="common">Thielavia terrestris</name>
    <dbReference type="NCBI Taxonomy" id="578455"/>
    <lineage>
        <taxon>Eukaryota</taxon>
        <taxon>Fungi</taxon>
        <taxon>Dikarya</taxon>
        <taxon>Ascomycota</taxon>
        <taxon>Pezizomycotina</taxon>
        <taxon>Sordariomycetes</taxon>
        <taxon>Sordariomycetidae</taxon>
        <taxon>Sordariales</taxon>
        <taxon>Chaetomiaceae</taxon>
        <taxon>Thermothielavioides</taxon>
        <taxon>Thermothielavioides terrestris</taxon>
    </lineage>
</organism>
<evidence type="ECO:0000256" key="1">
    <source>
        <dbReference type="SAM" id="MobiDB-lite"/>
    </source>
</evidence>
<sequence length="253" mass="27433">MAQVYTLNVLIDNAVLALHSKDSLCIAKKVNGVYDVVFQGAAPVPSGDQKLLLANNQFQWTEEYRVFLTQSFGNGVMISHSTTPVEISFGQVAIWKDGALQPAVTADTSTWDLVDGSSPDTTFAVESAPISLHAAVEQSTGGGQYSTIYVDPDIHMGDTRIELTPKNEYLVFWKKITTTEAMLAISTSVGHQWKFAPGKTIKTIRFGYATPEQPSSALEIPTWADEATWTLGPQHLRGGPPKHSSAQAAARHS</sequence>
<keyword evidence="3" id="KW-1185">Reference proteome</keyword>
<dbReference type="Proteomes" id="UP000008181">
    <property type="component" value="Chromosome 2"/>
</dbReference>
<proteinExistence type="predicted"/>
<dbReference type="GeneID" id="11515217"/>
<reference evidence="2 3" key="1">
    <citation type="journal article" date="2011" name="Nat. Biotechnol.">
        <title>Comparative genomic analysis of the thermophilic biomass-degrading fungi Myceliophthora thermophila and Thielavia terrestris.</title>
        <authorList>
            <person name="Berka R.M."/>
            <person name="Grigoriev I.V."/>
            <person name="Otillar R."/>
            <person name="Salamov A."/>
            <person name="Grimwood J."/>
            <person name="Reid I."/>
            <person name="Ishmael N."/>
            <person name="John T."/>
            <person name="Darmond C."/>
            <person name="Moisan M.-C."/>
            <person name="Henrissat B."/>
            <person name="Coutinho P.M."/>
            <person name="Lombard V."/>
            <person name="Natvig D.O."/>
            <person name="Lindquist E."/>
            <person name="Schmutz J."/>
            <person name="Lucas S."/>
            <person name="Harris P."/>
            <person name="Powlowski J."/>
            <person name="Bellemare A."/>
            <person name="Taylor D."/>
            <person name="Butler G."/>
            <person name="de Vries R.P."/>
            <person name="Allijn I.E."/>
            <person name="van den Brink J."/>
            <person name="Ushinsky S."/>
            <person name="Storms R."/>
            <person name="Powell A.J."/>
            <person name="Paulsen I.T."/>
            <person name="Elbourne L.D.H."/>
            <person name="Baker S.E."/>
            <person name="Magnuson J."/>
            <person name="LaBoissiere S."/>
            <person name="Clutterbuck A.J."/>
            <person name="Martinez D."/>
            <person name="Wogulis M."/>
            <person name="de Leon A.L."/>
            <person name="Rey M.W."/>
            <person name="Tsang A."/>
        </authorList>
    </citation>
    <scope>NUCLEOTIDE SEQUENCE [LARGE SCALE GENOMIC DNA]</scope>
    <source>
        <strain evidence="3">ATCC 38088 / NRRL 8126</strain>
    </source>
</reference>
<dbReference type="OrthoDB" id="2987506at2759"/>